<gene>
    <name evidence="3" type="ORF">Pan181_28120</name>
</gene>
<feature type="signal peptide" evidence="1">
    <location>
        <begin position="1"/>
        <end position="23"/>
    </location>
</feature>
<keyword evidence="1" id="KW-0732">Signal</keyword>
<keyword evidence="4" id="KW-1185">Reference proteome</keyword>
<feature type="chain" id="PRO_5022232517" evidence="1">
    <location>
        <begin position="24"/>
        <end position="902"/>
    </location>
</feature>
<evidence type="ECO:0000256" key="1">
    <source>
        <dbReference type="SAM" id="SignalP"/>
    </source>
</evidence>
<evidence type="ECO:0000313" key="4">
    <source>
        <dbReference type="Proteomes" id="UP000315750"/>
    </source>
</evidence>
<dbReference type="KEGG" id="amuc:Pan181_28120"/>
<dbReference type="NCBIfam" id="TIGR02595">
    <property type="entry name" value="PEP_CTERM"/>
    <property type="match status" value="2"/>
</dbReference>
<dbReference type="PROSITE" id="PS00018">
    <property type="entry name" value="EF_HAND_1"/>
    <property type="match status" value="2"/>
</dbReference>
<protein>
    <submittedName>
        <fullName evidence="3">PEP-CTERM motif protein</fullName>
    </submittedName>
</protein>
<evidence type="ECO:0000259" key="2">
    <source>
        <dbReference type="Pfam" id="PF07589"/>
    </source>
</evidence>
<proteinExistence type="predicted"/>
<dbReference type="RefSeq" id="WP_145247316.1">
    <property type="nucleotide sequence ID" value="NZ_CP036278.1"/>
</dbReference>
<dbReference type="Proteomes" id="UP000315750">
    <property type="component" value="Chromosome"/>
</dbReference>
<evidence type="ECO:0000313" key="3">
    <source>
        <dbReference type="EMBL" id="QDU56602.1"/>
    </source>
</evidence>
<dbReference type="OrthoDB" id="230958at2"/>
<dbReference type="AlphaFoldDB" id="A0A518APG2"/>
<sequence precursor="true">MTRLLAWLALAAFTCVTSNSALAVIVASDHFTAEGGGIGFAAADDWGNLSNGVSTTEVASPAFRALDPPIDAVGLSSGSVYVSFDFASNQAVNWGGLAFFEGIDGGDETLFVGMPNGRQNFGIDLKGGQGVLDSGVPIDGQMHRIVMQIEFGASNDTYRMWVDNLNQSLPNNEITLDGFVVDDAWQSVRVASDTGAGTFVTVDNLVIADSAASAGLTSATNASLTINRSTGEISLASSSSLSNVVGYTLRSGVGAFDQAAWTTIDGRDATDATPAGDGSVDNDDWDVLSPADSSTVLSESTVDTTPGDGLTLTSSALSLGNAWQPSPYEDVFATLLIDNNGTITPMGVNVSYTGSEIIAGDLDADGDIDLDDWSSFKAGQGTVSNAMTTLEAYRLGDMDGNRVHNLDDFDLFAEAFDTANGAGSFAAAVSGVPEPSSIALLGICAGLVLGIRRRSAIIASMVAVTLTLIGLSSSAQAVIYASDDFEADGSGTGWAIGDIWETRDAGGFLSTYANGGGNTFSSRNFATPIDAQNSLTYIRFDYRQEEGNGDNWGGFAFFEGLDASADESYFAGANPGGTNNYGFDVKGSGGLLDSLISFNAQNHTVIGSIDQTGADTIYKIWIDNFDVNSPNNTVTVAGQNAIDAPWQSLRFSGGGAHEIADNLLITDGAEESLIFDAPLLETLNLLVNKATGEVTIENNTGGSVNLSAYSISSASGSLDTGATVGDFNADGSVDLADYTVWRDNLGGDSSVLNGNGSGSSIVTRTDYNIWKANFGGVDTGGEGWDSLADRDTPVAGFPQSAGDGTGWETGDGASLFELEEYRLIGESTMSTTPISLGAAYAGGVDGPNDLSFSYRSGGEILYGSIRYTTTVPTLSTANVPEPSTLALLVLAGATLLIAKRSA</sequence>
<reference evidence="3 4" key="1">
    <citation type="submission" date="2019-02" db="EMBL/GenBank/DDBJ databases">
        <title>Deep-cultivation of Planctomycetes and their phenomic and genomic characterization uncovers novel biology.</title>
        <authorList>
            <person name="Wiegand S."/>
            <person name="Jogler M."/>
            <person name="Boedeker C."/>
            <person name="Pinto D."/>
            <person name="Vollmers J."/>
            <person name="Rivas-Marin E."/>
            <person name="Kohn T."/>
            <person name="Peeters S.H."/>
            <person name="Heuer A."/>
            <person name="Rast P."/>
            <person name="Oberbeckmann S."/>
            <person name="Bunk B."/>
            <person name="Jeske O."/>
            <person name="Meyerdierks A."/>
            <person name="Storesund J.E."/>
            <person name="Kallscheuer N."/>
            <person name="Luecker S."/>
            <person name="Lage O.M."/>
            <person name="Pohl T."/>
            <person name="Merkel B.J."/>
            <person name="Hornburger P."/>
            <person name="Mueller R.-W."/>
            <person name="Bruemmer F."/>
            <person name="Labrenz M."/>
            <person name="Spormann A.M."/>
            <person name="Op den Camp H."/>
            <person name="Overmann J."/>
            <person name="Amann R."/>
            <person name="Jetten M.S.M."/>
            <person name="Mascher T."/>
            <person name="Medema M.H."/>
            <person name="Devos D.P."/>
            <person name="Kaster A.-K."/>
            <person name="Ovreas L."/>
            <person name="Rohde M."/>
            <person name="Galperin M.Y."/>
            <person name="Jogler C."/>
        </authorList>
    </citation>
    <scope>NUCLEOTIDE SEQUENCE [LARGE SCALE GENOMIC DNA]</scope>
    <source>
        <strain evidence="3 4">Pan181</strain>
    </source>
</reference>
<name>A0A518APG2_9BACT</name>
<feature type="domain" description="Ice-binding protein C-terminal" evidence="2">
    <location>
        <begin position="432"/>
        <end position="454"/>
    </location>
</feature>
<accession>A0A518APG2</accession>
<dbReference type="EMBL" id="CP036278">
    <property type="protein sequence ID" value="QDU56602.1"/>
    <property type="molecule type" value="Genomic_DNA"/>
</dbReference>
<organism evidence="3 4">
    <name type="scientific">Aeoliella mucimassa</name>
    <dbReference type="NCBI Taxonomy" id="2527972"/>
    <lineage>
        <taxon>Bacteria</taxon>
        <taxon>Pseudomonadati</taxon>
        <taxon>Planctomycetota</taxon>
        <taxon>Planctomycetia</taxon>
        <taxon>Pirellulales</taxon>
        <taxon>Lacipirellulaceae</taxon>
        <taxon>Aeoliella</taxon>
    </lineage>
</organism>
<dbReference type="InterPro" id="IPR013424">
    <property type="entry name" value="Ice-binding_C"/>
</dbReference>
<dbReference type="InterPro" id="IPR018247">
    <property type="entry name" value="EF_Hand_1_Ca_BS"/>
</dbReference>
<dbReference type="Pfam" id="PF07589">
    <property type="entry name" value="PEP-CTERM"/>
    <property type="match status" value="1"/>
</dbReference>